<keyword evidence="2" id="KW-1185">Reference proteome</keyword>
<proteinExistence type="predicted"/>
<accession>A0ACD3Q784</accession>
<evidence type="ECO:0000313" key="1">
    <source>
        <dbReference type="EMBL" id="TMS02909.1"/>
    </source>
</evidence>
<dbReference type="EMBL" id="CM011696">
    <property type="protein sequence ID" value="TMS02909.1"/>
    <property type="molecule type" value="Genomic_DNA"/>
</dbReference>
<organism evidence="1 2">
    <name type="scientific">Larimichthys crocea</name>
    <name type="common">Large yellow croaker</name>
    <name type="synonym">Pseudosciaena crocea</name>
    <dbReference type="NCBI Taxonomy" id="215358"/>
    <lineage>
        <taxon>Eukaryota</taxon>
        <taxon>Metazoa</taxon>
        <taxon>Chordata</taxon>
        <taxon>Craniata</taxon>
        <taxon>Vertebrata</taxon>
        <taxon>Euteleostomi</taxon>
        <taxon>Actinopterygii</taxon>
        <taxon>Neopterygii</taxon>
        <taxon>Teleostei</taxon>
        <taxon>Neoteleostei</taxon>
        <taxon>Acanthomorphata</taxon>
        <taxon>Eupercaria</taxon>
        <taxon>Sciaenidae</taxon>
        <taxon>Larimichthys</taxon>
    </lineage>
</organism>
<gene>
    <name evidence="1" type="ORF">E3U43_020889</name>
</gene>
<sequence>MDRRPLECRSDNETEGRDRTAETGRTEKNGVLLWLFAVAALVETAGMAA</sequence>
<comment type="caution">
    <text evidence="1">The sequence shown here is derived from an EMBL/GenBank/DDBJ whole genome shotgun (WGS) entry which is preliminary data.</text>
</comment>
<name>A0ACD3Q784_LARCR</name>
<protein>
    <submittedName>
        <fullName evidence="1">Uncharacterized protein</fullName>
    </submittedName>
</protein>
<evidence type="ECO:0000313" key="2">
    <source>
        <dbReference type="Proteomes" id="UP000793456"/>
    </source>
</evidence>
<dbReference type="Proteomes" id="UP000793456">
    <property type="component" value="Chromosome XXIII"/>
</dbReference>
<reference evidence="1" key="1">
    <citation type="submission" date="2018-11" db="EMBL/GenBank/DDBJ databases">
        <title>The sequence and de novo assembly of Larimichthys crocea genome using PacBio and Hi-C technologies.</title>
        <authorList>
            <person name="Xu P."/>
            <person name="Chen B."/>
            <person name="Zhou Z."/>
            <person name="Ke Q."/>
            <person name="Wu Y."/>
            <person name="Bai H."/>
            <person name="Pu F."/>
        </authorList>
    </citation>
    <scope>NUCLEOTIDE SEQUENCE</scope>
    <source>
        <tissue evidence="1">Muscle</tissue>
    </source>
</reference>